<dbReference type="Pfam" id="PF07311">
    <property type="entry name" value="Dodecin"/>
    <property type="match status" value="1"/>
</dbReference>
<dbReference type="PANTHER" id="PTHR39324">
    <property type="entry name" value="CALCIUM DODECIN"/>
    <property type="match status" value="1"/>
</dbReference>
<reference evidence="1 2" key="1">
    <citation type="submission" date="2019-07" db="EMBL/GenBank/DDBJ databases">
        <title>Qingshengfaniella alkalisoli gen. nov., sp. nov., isolated from saline soil.</title>
        <authorList>
            <person name="Xu L."/>
            <person name="Huang X.-X."/>
            <person name="Sun J.-Q."/>
        </authorList>
    </citation>
    <scope>NUCLEOTIDE SEQUENCE [LARGE SCALE GENOMIC DNA]</scope>
    <source>
        <strain evidence="1 2">DSM 27279</strain>
    </source>
</reference>
<proteinExistence type="predicted"/>
<dbReference type="InterPro" id="IPR009923">
    <property type="entry name" value="Dodecin"/>
</dbReference>
<dbReference type="NCBIfam" id="NF043052">
    <property type="entry name" value="DodecBact"/>
    <property type="match status" value="1"/>
</dbReference>
<protein>
    <submittedName>
        <fullName evidence="1">Dodecin domain-containing protein</fullName>
    </submittedName>
</protein>
<dbReference type="Proteomes" id="UP000318405">
    <property type="component" value="Unassembled WGS sequence"/>
</dbReference>
<organism evidence="1 2">
    <name type="scientific">Verticiella sediminum</name>
    <dbReference type="NCBI Taxonomy" id="1247510"/>
    <lineage>
        <taxon>Bacteria</taxon>
        <taxon>Pseudomonadati</taxon>
        <taxon>Pseudomonadota</taxon>
        <taxon>Betaproteobacteria</taxon>
        <taxon>Burkholderiales</taxon>
        <taxon>Alcaligenaceae</taxon>
        <taxon>Verticiella</taxon>
    </lineage>
</organism>
<name>A0A556ATS1_9BURK</name>
<dbReference type="OrthoDB" id="9805889at2"/>
<dbReference type="InterPro" id="IPR025543">
    <property type="entry name" value="Dodecin-like"/>
</dbReference>
<sequence length="72" mass="8045">MTEHVYKKIELVGSSPVSSDDAIKNALDRASETLKHLDWFEVTEVRGHLTGGKIAHWQVGVKVGMRVDRAED</sequence>
<gene>
    <name evidence="1" type="ORF">FOZ76_10355</name>
</gene>
<keyword evidence="2" id="KW-1185">Reference proteome</keyword>
<dbReference type="SUPFAM" id="SSF89807">
    <property type="entry name" value="Dodecin-like"/>
    <property type="match status" value="1"/>
</dbReference>
<comment type="caution">
    <text evidence="1">The sequence shown here is derived from an EMBL/GenBank/DDBJ whole genome shotgun (WGS) entry which is preliminary data.</text>
</comment>
<dbReference type="InterPro" id="IPR050049">
    <property type="entry name" value="Dodecin_bact"/>
</dbReference>
<accession>A0A556ATS1</accession>
<dbReference type="Gene3D" id="3.30.1660.10">
    <property type="entry name" value="Flavin-binding protein dodecin"/>
    <property type="match status" value="1"/>
</dbReference>
<evidence type="ECO:0000313" key="2">
    <source>
        <dbReference type="Proteomes" id="UP000318405"/>
    </source>
</evidence>
<dbReference type="PANTHER" id="PTHR39324:SF1">
    <property type="entry name" value="CALCIUM DODECIN"/>
    <property type="match status" value="1"/>
</dbReference>
<evidence type="ECO:0000313" key="1">
    <source>
        <dbReference type="EMBL" id="TSH95785.1"/>
    </source>
</evidence>
<dbReference type="EMBL" id="VLTJ01000020">
    <property type="protein sequence ID" value="TSH95785.1"/>
    <property type="molecule type" value="Genomic_DNA"/>
</dbReference>
<dbReference type="RefSeq" id="WP_143948121.1">
    <property type="nucleotide sequence ID" value="NZ_BAABMB010000002.1"/>
</dbReference>
<dbReference type="AlphaFoldDB" id="A0A556ATS1"/>
<dbReference type="InterPro" id="IPR036694">
    <property type="entry name" value="Dodecin-like_sf"/>
</dbReference>